<dbReference type="CDD" id="cd04194">
    <property type="entry name" value="GT8_A4GalT_like"/>
    <property type="match status" value="1"/>
</dbReference>
<dbReference type="GO" id="GO:0016757">
    <property type="term" value="F:glycosyltransferase activity"/>
    <property type="evidence" value="ECO:0007669"/>
    <property type="project" value="UniProtKB-KW"/>
</dbReference>
<dbReference type="RefSeq" id="WP_010128195.1">
    <property type="nucleotide sequence ID" value="NZ_JANFLW010000019.1"/>
</dbReference>
<organism evidence="4 5">
    <name type="scientific">Haemophilus sputorum</name>
    <dbReference type="NCBI Taxonomy" id="1078480"/>
    <lineage>
        <taxon>Bacteria</taxon>
        <taxon>Pseudomonadati</taxon>
        <taxon>Pseudomonadota</taxon>
        <taxon>Gammaproteobacteria</taxon>
        <taxon>Pasteurellales</taxon>
        <taxon>Pasteurellaceae</taxon>
        <taxon>Haemophilus</taxon>
    </lineage>
</organism>
<reference evidence="4 5" key="1">
    <citation type="submission" date="2018-05" db="EMBL/GenBank/DDBJ databases">
        <title>Draft Genome Sequences for a Diverse set of 7 Haemophilus Species.</title>
        <authorList>
            <person name="Nichols M."/>
            <person name="Topaz N."/>
            <person name="Wang X."/>
            <person name="Wang X."/>
            <person name="Boxrud D."/>
        </authorList>
    </citation>
    <scope>NUCLEOTIDE SEQUENCE [LARGE SCALE GENOMIC DNA]</scope>
    <source>
        <strain evidence="4 5">C2002001239</strain>
    </source>
</reference>
<proteinExistence type="predicted"/>
<protein>
    <submittedName>
        <fullName evidence="4">Glycosyltransferase family 8 protein</fullName>
    </submittedName>
</protein>
<dbReference type="GO" id="GO:0046872">
    <property type="term" value="F:metal ion binding"/>
    <property type="evidence" value="ECO:0007669"/>
    <property type="project" value="UniProtKB-KW"/>
</dbReference>
<evidence type="ECO:0000313" key="5">
    <source>
        <dbReference type="Proteomes" id="UP000253872"/>
    </source>
</evidence>
<sequence length="280" mass="33021">MIHSNNDYMNIAFTIDAKYTPHLEALIKSICYYNQKVNFYVLHNDIPQEWFEGIQSKLEKIGHHLFSIHISDDVFKNYKTLDHISSSSSYYRLMIPNLIHQERVLYLDADIIVNGSLSEFYYSDLNGAPVGVIKDYGLGEYFPFTYLDKSVSTKYFNSGVLLIDCVQWREKGIVDTLLKTAEEYAEQVLYGDQCILNMVLREKAKYYGLANNVQVQYIEAIKQQYGTNKVELETSPRIIHYAAKHKPWDNQNPELFEREKYWFFRHLDWAYLIMRPNQDL</sequence>
<keyword evidence="2 4" id="KW-0808">Transferase</keyword>
<keyword evidence="1" id="KW-0328">Glycosyltransferase</keyword>
<dbReference type="InterPro" id="IPR029044">
    <property type="entry name" value="Nucleotide-diphossugar_trans"/>
</dbReference>
<dbReference type="InterPro" id="IPR002495">
    <property type="entry name" value="Glyco_trans_8"/>
</dbReference>
<keyword evidence="3" id="KW-0479">Metal-binding</keyword>
<dbReference type="InterPro" id="IPR050748">
    <property type="entry name" value="Glycosyltrans_8_dom-fam"/>
</dbReference>
<dbReference type="STRING" id="1035839.GCA_000238795_01876"/>
<dbReference type="AlphaFoldDB" id="A0A369Y9V5"/>
<dbReference type="PANTHER" id="PTHR13778:SF47">
    <property type="entry name" value="LIPOPOLYSACCHARIDE 1,3-GALACTOSYLTRANSFERASE"/>
    <property type="match status" value="1"/>
</dbReference>
<dbReference type="Proteomes" id="UP000253872">
    <property type="component" value="Unassembled WGS sequence"/>
</dbReference>
<dbReference type="EMBL" id="QEPN01000012">
    <property type="protein sequence ID" value="RDE69778.1"/>
    <property type="molecule type" value="Genomic_DNA"/>
</dbReference>
<evidence type="ECO:0000256" key="3">
    <source>
        <dbReference type="ARBA" id="ARBA00022723"/>
    </source>
</evidence>
<dbReference type="Pfam" id="PF01501">
    <property type="entry name" value="Glyco_transf_8"/>
    <property type="match status" value="1"/>
</dbReference>
<dbReference type="Gene3D" id="3.90.550.10">
    <property type="entry name" value="Spore Coat Polysaccharide Biosynthesis Protein SpsA, Chain A"/>
    <property type="match status" value="1"/>
</dbReference>
<gene>
    <name evidence="4" type="ORF">DPV93_10510</name>
</gene>
<evidence type="ECO:0000256" key="1">
    <source>
        <dbReference type="ARBA" id="ARBA00022676"/>
    </source>
</evidence>
<evidence type="ECO:0000313" key="4">
    <source>
        <dbReference type="EMBL" id="RDE69778.1"/>
    </source>
</evidence>
<dbReference type="SUPFAM" id="SSF53448">
    <property type="entry name" value="Nucleotide-diphospho-sugar transferases"/>
    <property type="match status" value="1"/>
</dbReference>
<name>A0A369Y9V5_9PAST</name>
<comment type="caution">
    <text evidence="4">The sequence shown here is derived from an EMBL/GenBank/DDBJ whole genome shotgun (WGS) entry which is preliminary data.</text>
</comment>
<evidence type="ECO:0000256" key="2">
    <source>
        <dbReference type="ARBA" id="ARBA00022679"/>
    </source>
</evidence>
<dbReference type="PANTHER" id="PTHR13778">
    <property type="entry name" value="GLYCOSYLTRANSFERASE 8 DOMAIN-CONTAINING PROTEIN"/>
    <property type="match status" value="1"/>
</dbReference>
<accession>A0A369Y9V5</accession>